<dbReference type="Proteomes" id="UP001171916">
    <property type="component" value="Unassembled WGS sequence"/>
</dbReference>
<reference evidence="1" key="1">
    <citation type="submission" date="2023-06" db="EMBL/GenBank/DDBJ databases">
        <title>Robiginitalea aurantiacus sp. nov. and Algoriphagus sediminis sp. nov., isolated from coastal sediment.</title>
        <authorList>
            <person name="Zhou Z.Y."/>
            <person name="An J."/>
            <person name="Jia Y.W."/>
            <person name="Du Z.J."/>
        </authorList>
    </citation>
    <scope>NUCLEOTIDE SEQUENCE</scope>
    <source>
        <strain evidence="1">C2-7</strain>
    </source>
</reference>
<gene>
    <name evidence="1" type="ORF">QVH07_09615</name>
</gene>
<organism evidence="1 2">
    <name type="scientific">Algoriphagus sediminis</name>
    <dbReference type="NCBI Taxonomy" id="3057113"/>
    <lineage>
        <taxon>Bacteria</taxon>
        <taxon>Pseudomonadati</taxon>
        <taxon>Bacteroidota</taxon>
        <taxon>Cytophagia</taxon>
        <taxon>Cytophagales</taxon>
        <taxon>Cyclobacteriaceae</taxon>
        <taxon>Algoriphagus</taxon>
    </lineage>
</organism>
<name>A0ABT7YD14_9BACT</name>
<sequence>MKDSLEEDQEYQLYKHEFEDVNPKSSSSYSFKLVLNEGKVTNTKKITKMVEDLMIMIHSSPTGKELMNENVFKIDLSSDFIIKIKSEPVPVPEEEEEATED</sequence>
<accession>A0ABT7YD14</accession>
<protein>
    <submittedName>
        <fullName evidence="1">Uncharacterized protein</fullName>
    </submittedName>
</protein>
<comment type="caution">
    <text evidence="1">The sequence shown here is derived from an EMBL/GenBank/DDBJ whole genome shotgun (WGS) entry which is preliminary data.</text>
</comment>
<dbReference type="RefSeq" id="WP_289999962.1">
    <property type="nucleotide sequence ID" value="NZ_JAUEPH010000004.1"/>
</dbReference>
<keyword evidence="2" id="KW-1185">Reference proteome</keyword>
<dbReference type="EMBL" id="JAUEPH010000004">
    <property type="protein sequence ID" value="MDN3204407.1"/>
    <property type="molecule type" value="Genomic_DNA"/>
</dbReference>
<evidence type="ECO:0000313" key="1">
    <source>
        <dbReference type="EMBL" id="MDN3204407.1"/>
    </source>
</evidence>
<evidence type="ECO:0000313" key="2">
    <source>
        <dbReference type="Proteomes" id="UP001171916"/>
    </source>
</evidence>
<proteinExistence type="predicted"/>